<organism evidence="1">
    <name type="scientific">marine sediment metagenome</name>
    <dbReference type="NCBI Taxonomy" id="412755"/>
    <lineage>
        <taxon>unclassified sequences</taxon>
        <taxon>metagenomes</taxon>
        <taxon>ecological metagenomes</taxon>
    </lineage>
</organism>
<reference evidence="1" key="1">
    <citation type="journal article" date="2014" name="Front. Microbiol.">
        <title>High frequency of phylogenetically diverse reductive dehalogenase-homologous genes in deep subseafloor sedimentary metagenomes.</title>
        <authorList>
            <person name="Kawai M."/>
            <person name="Futagami T."/>
            <person name="Toyoda A."/>
            <person name="Takaki Y."/>
            <person name="Nishi S."/>
            <person name="Hori S."/>
            <person name="Arai W."/>
            <person name="Tsubouchi T."/>
            <person name="Morono Y."/>
            <person name="Uchiyama I."/>
            <person name="Ito T."/>
            <person name="Fujiyama A."/>
            <person name="Inagaki F."/>
            <person name="Takami H."/>
        </authorList>
    </citation>
    <scope>NUCLEOTIDE SEQUENCE</scope>
    <source>
        <strain evidence="1">Expedition CK06-06</strain>
    </source>
</reference>
<sequence length="104" mass="12056">MIILRQEGLRGLYRDKRLKKLSLRFCKLIKKRYSYLKTYIDYEDEIELPILIVGVPDDLEIKDMKKFSGEMGALLEESGNLGEIGEMFLLAIEKIGSVEDRIIS</sequence>
<evidence type="ECO:0000313" key="1">
    <source>
        <dbReference type="EMBL" id="GAG71952.1"/>
    </source>
</evidence>
<comment type="caution">
    <text evidence="1">The sequence shown here is derived from an EMBL/GenBank/DDBJ whole genome shotgun (WGS) entry which is preliminary data.</text>
</comment>
<proteinExistence type="predicted"/>
<accession>X1ARK6</accession>
<dbReference type="EMBL" id="BART01006956">
    <property type="protein sequence ID" value="GAG71952.1"/>
    <property type="molecule type" value="Genomic_DNA"/>
</dbReference>
<dbReference type="AlphaFoldDB" id="X1ARK6"/>
<name>X1ARK6_9ZZZZ</name>
<gene>
    <name evidence="1" type="ORF">S01H4_15872</name>
</gene>
<protein>
    <submittedName>
        <fullName evidence="1">Uncharacterized protein</fullName>
    </submittedName>
</protein>